<dbReference type="GO" id="GO:0009252">
    <property type="term" value="P:peptidoglycan biosynthetic process"/>
    <property type="evidence" value="ECO:0007669"/>
    <property type="project" value="UniProtKB-UniRule"/>
</dbReference>
<evidence type="ECO:0000313" key="20">
    <source>
        <dbReference type="Proteomes" id="UP000189681"/>
    </source>
</evidence>
<organism evidence="19 20">
    <name type="scientific">Candidatus Brocadia carolinensis</name>
    <dbReference type="NCBI Taxonomy" id="1004156"/>
    <lineage>
        <taxon>Bacteria</taxon>
        <taxon>Pseudomonadati</taxon>
        <taxon>Planctomycetota</taxon>
        <taxon>Candidatus Brocadiia</taxon>
        <taxon>Candidatus Brocadiales</taxon>
        <taxon>Candidatus Brocadiaceae</taxon>
        <taxon>Candidatus Brocadia</taxon>
    </lineage>
</organism>
<evidence type="ECO:0000256" key="5">
    <source>
        <dbReference type="ARBA" id="ARBA00022598"/>
    </source>
</evidence>
<dbReference type="SUPFAM" id="SSF53623">
    <property type="entry name" value="MurD-like peptide ligases, catalytic domain"/>
    <property type="match status" value="1"/>
</dbReference>
<evidence type="ECO:0000256" key="9">
    <source>
        <dbReference type="ARBA" id="ARBA00022960"/>
    </source>
</evidence>
<evidence type="ECO:0000256" key="7">
    <source>
        <dbReference type="ARBA" id="ARBA00022741"/>
    </source>
</evidence>
<dbReference type="Gene3D" id="3.90.190.20">
    <property type="entry name" value="Mur ligase, C-terminal domain"/>
    <property type="match status" value="1"/>
</dbReference>
<dbReference type="InterPro" id="IPR013221">
    <property type="entry name" value="Mur_ligase_cen"/>
</dbReference>
<dbReference type="GO" id="GO:0008360">
    <property type="term" value="P:regulation of cell shape"/>
    <property type="evidence" value="ECO:0007669"/>
    <property type="project" value="UniProtKB-KW"/>
</dbReference>
<dbReference type="InterPro" id="IPR004101">
    <property type="entry name" value="Mur_ligase_C"/>
</dbReference>
<dbReference type="AlphaFoldDB" id="A0A1V4AXQ5"/>
<dbReference type="PANTHER" id="PTHR43445">
    <property type="entry name" value="UDP-N-ACETYLMURAMATE--L-ALANINE LIGASE-RELATED"/>
    <property type="match status" value="1"/>
</dbReference>
<keyword evidence="4" id="KW-0963">Cytoplasm</keyword>
<evidence type="ECO:0000256" key="10">
    <source>
        <dbReference type="ARBA" id="ARBA00022984"/>
    </source>
</evidence>
<feature type="domain" description="Mur ligase C-terminal" evidence="17">
    <location>
        <begin position="313"/>
        <end position="445"/>
    </location>
</feature>
<evidence type="ECO:0000256" key="6">
    <source>
        <dbReference type="ARBA" id="ARBA00022618"/>
    </source>
</evidence>
<keyword evidence="15" id="KW-0812">Transmembrane</keyword>
<comment type="subcellular location">
    <subcellularLocation>
        <location evidence="1">Cytoplasm</location>
    </subcellularLocation>
</comment>
<dbReference type="GO" id="GO:0005524">
    <property type="term" value="F:ATP binding"/>
    <property type="evidence" value="ECO:0007669"/>
    <property type="project" value="UniProtKB-KW"/>
</dbReference>
<dbReference type="SUPFAM" id="SSF51984">
    <property type="entry name" value="MurCD N-terminal domain"/>
    <property type="match status" value="1"/>
</dbReference>
<evidence type="ECO:0000256" key="12">
    <source>
        <dbReference type="ARBA" id="ARBA00023316"/>
    </source>
</evidence>
<name>A0A1V4AXQ5_9BACT</name>
<gene>
    <name evidence="19" type="ORF">AYP45_00640</name>
</gene>
<dbReference type="InterPro" id="IPR050061">
    <property type="entry name" value="MurCDEF_pg_biosynth"/>
</dbReference>
<dbReference type="SUPFAM" id="SSF53244">
    <property type="entry name" value="MurD-like peptide ligases, peptide-binding domain"/>
    <property type="match status" value="1"/>
</dbReference>
<keyword evidence="11" id="KW-0131">Cell cycle</keyword>
<dbReference type="Gene3D" id="3.40.1190.10">
    <property type="entry name" value="Mur-like, catalytic domain"/>
    <property type="match status" value="1"/>
</dbReference>
<evidence type="ECO:0000259" key="18">
    <source>
        <dbReference type="Pfam" id="PF08245"/>
    </source>
</evidence>
<dbReference type="GO" id="GO:0008763">
    <property type="term" value="F:UDP-N-acetylmuramate-L-alanine ligase activity"/>
    <property type="evidence" value="ECO:0007669"/>
    <property type="project" value="UniProtKB-UniRule"/>
</dbReference>
<evidence type="ECO:0000256" key="8">
    <source>
        <dbReference type="ARBA" id="ARBA00022840"/>
    </source>
</evidence>
<evidence type="ECO:0000256" key="13">
    <source>
        <dbReference type="ARBA" id="ARBA00047833"/>
    </source>
</evidence>
<keyword evidence="9" id="KW-0133">Cell shape</keyword>
<dbReference type="InterPro" id="IPR005758">
    <property type="entry name" value="UDP-N-AcMur_Ala_ligase_MurC"/>
</dbReference>
<evidence type="ECO:0000256" key="11">
    <source>
        <dbReference type="ARBA" id="ARBA00023306"/>
    </source>
</evidence>
<feature type="transmembrane region" description="Helical" evidence="15">
    <location>
        <begin position="12"/>
        <end position="29"/>
    </location>
</feature>
<comment type="pathway">
    <text evidence="2">Cell wall biogenesis; peptidoglycan biosynthesis.</text>
</comment>
<dbReference type="InterPro" id="IPR036565">
    <property type="entry name" value="Mur-like_cat_sf"/>
</dbReference>
<dbReference type="Pfam" id="PF08245">
    <property type="entry name" value="Mur_ligase_M"/>
    <property type="match status" value="1"/>
</dbReference>
<accession>A0A1V4AXQ5</accession>
<evidence type="ECO:0000259" key="17">
    <source>
        <dbReference type="Pfam" id="PF02875"/>
    </source>
</evidence>
<evidence type="ECO:0000259" key="16">
    <source>
        <dbReference type="Pfam" id="PF01225"/>
    </source>
</evidence>
<dbReference type="GO" id="GO:0005737">
    <property type="term" value="C:cytoplasm"/>
    <property type="evidence" value="ECO:0007669"/>
    <property type="project" value="UniProtKB-SubCell"/>
</dbReference>
<dbReference type="UniPathway" id="UPA00219"/>
<keyword evidence="8" id="KW-0067">ATP-binding</keyword>
<keyword evidence="5 19" id="KW-0436">Ligase</keyword>
<feature type="domain" description="Mur ligase N-terminal catalytic" evidence="16">
    <location>
        <begin position="12"/>
        <end position="112"/>
    </location>
</feature>
<evidence type="ECO:0000313" key="19">
    <source>
        <dbReference type="EMBL" id="OOP57923.1"/>
    </source>
</evidence>
<reference evidence="19 20" key="1">
    <citation type="journal article" date="2017" name="Water Res.">
        <title>Discovery and metagenomic analysis of an anammox bacterial enrichment related to Candidatus "Brocadia caroliniensis" in a full-scale glycerol-fed nitritation-denitritation separate centrate treatment process.</title>
        <authorList>
            <person name="Park H."/>
            <person name="Brotto A.C."/>
            <person name="van Loosdrecht M.C."/>
            <person name="Chandran K."/>
        </authorList>
    </citation>
    <scope>NUCLEOTIDE SEQUENCE [LARGE SCALE GENOMIC DNA]</scope>
    <source>
        <strain evidence="19">26THWARD</strain>
    </source>
</reference>
<dbReference type="GO" id="GO:0051301">
    <property type="term" value="P:cell division"/>
    <property type="evidence" value="ECO:0007669"/>
    <property type="project" value="UniProtKB-KW"/>
</dbReference>
<dbReference type="InterPro" id="IPR000713">
    <property type="entry name" value="Mur_ligase_N"/>
</dbReference>
<keyword evidence="12" id="KW-0961">Cell wall biogenesis/degradation</keyword>
<keyword evidence="15" id="KW-0472">Membrane</keyword>
<dbReference type="STRING" id="1004156.AYP45_00640"/>
<evidence type="ECO:0000256" key="15">
    <source>
        <dbReference type="SAM" id="Phobius"/>
    </source>
</evidence>
<sequence length="468" mass="51110">MKTNDNSKKYSYHFVGIGGIGMSAIAQVLKEQGHMVSGSDRNFDNNITTEVFSKLTAQGISLHLQNGSGINENTNFAIVSTAIEEDNPDIKRARLLNKTILKRSTLLAEMFNPRHGIAIGGTNGKTTVSCMVGYILDCAGLSPTIIVGGCIKNYVHDPFLGNAKAGTSDIISIEADESDGSIIYYTPRVSVITNVSKDHKTIEEISRMFVALSLHTRDTLILNADCPCLKKIDFSHRDIVTYGLCNPAVIFAKNIVHKSFHSSFTVDGHPFQINLPGVYNVSNALAAIAVARSLKIPDDTTAAALSQFKGVQRRMDIVGEVHGIKVIDDYAHNPDKIMAALTAVKLGCKRVIAVFQPHGYGPTNFMKEELVNTFVNVLSPQDILFMPEIFYAGGTTRRNISSDDIITRVNACSKNAFFLENRDDIIPAIKNYAAAGDCILVMGARDNTLTEFSKNILNALQDKMNNRS</sequence>
<keyword evidence="15" id="KW-1133">Transmembrane helix</keyword>
<protein>
    <recommendedName>
        <fullName evidence="3 14">UDP-N-acetylmuramate--L-alanine ligase</fullName>
        <ecNumber evidence="3 14">6.3.2.8</ecNumber>
    </recommendedName>
</protein>
<dbReference type="NCBIfam" id="TIGR01082">
    <property type="entry name" value="murC"/>
    <property type="match status" value="1"/>
</dbReference>
<proteinExistence type="predicted"/>
<dbReference type="GO" id="GO:0071555">
    <property type="term" value="P:cell wall organization"/>
    <property type="evidence" value="ECO:0007669"/>
    <property type="project" value="UniProtKB-KW"/>
</dbReference>
<keyword evidence="10" id="KW-0573">Peptidoglycan synthesis</keyword>
<dbReference type="EMBL" id="AYTS01000007">
    <property type="protein sequence ID" value="OOP57923.1"/>
    <property type="molecule type" value="Genomic_DNA"/>
</dbReference>
<evidence type="ECO:0000256" key="14">
    <source>
        <dbReference type="NCBIfam" id="TIGR01082"/>
    </source>
</evidence>
<dbReference type="Gene3D" id="3.40.50.720">
    <property type="entry name" value="NAD(P)-binding Rossmann-like Domain"/>
    <property type="match status" value="1"/>
</dbReference>
<comment type="caution">
    <text evidence="19">The sequence shown here is derived from an EMBL/GenBank/DDBJ whole genome shotgun (WGS) entry which is preliminary data.</text>
</comment>
<evidence type="ECO:0000256" key="4">
    <source>
        <dbReference type="ARBA" id="ARBA00022490"/>
    </source>
</evidence>
<dbReference type="Pfam" id="PF01225">
    <property type="entry name" value="Mur_ligase"/>
    <property type="match status" value="1"/>
</dbReference>
<keyword evidence="6" id="KW-0132">Cell division</keyword>
<dbReference type="InterPro" id="IPR036615">
    <property type="entry name" value="Mur_ligase_C_dom_sf"/>
</dbReference>
<evidence type="ECO:0000256" key="2">
    <source>
        <dbReference type="ARBA" id="ARBA00004752"/>
    </source>
</evidence>
<evidence type="ECO:0000256" key="1">
    <source>
        <dbReference type="ARBA" id="ARBA00004496"/>
    </source>
</evidence>
<feature type="domain" description="Mur ligase central" evidence="18">
    <location>
        <begin position="119"/>
        <end position="291"/>
    </location>
</feature>
<dbReference type="PANTHER" id="PTHR43445:SF3">
    <property type="entry name" value="UDP-N-ACETYLMURAMATE--L-ALANINE LIGASE"/>
    <property type="match status" value="1"/>
</dbReference>
<dbReference type="Pfam" id="PF02875">
    <property type="entry name" value="Mur_ligase_C"/>
    <property type="match status" value="1"/>
</dbReference>
<dbReference type="EC" id="6.3.2.8" evidence="3 14"/>
<evidence type="ECO:0000256" key="3">
    <source>
        <dbReference type="ARBA" id="ARBA00012211"/>
    </source>
</evidence>
<comment type="catalytic activity">
    <reaction evidence="13">
        <text>UDP-N-acetyl-alpha-D-muramate + L-alanine + ATP = UDP-N-acetyl-alpha-D-muramoyl-L-alanine + ADP + phosphate + H(+)</text>
        <dbReference type="Rhea" id="RHEA:23372"/>
        <dbReference type="ChEBI" id="CHEBI:15378"/>
        <dbReference type="ChEBI" id="CHEBI:30616"/>
        <dbReference type="ChEBI" id="CHEBI:43474"/>
        <dbReference type="ChEBI" id="CHEBI:57972"/>
        <dbReference type="ChEBI" id="CHEBI:70757"/>
        <dbReference type="ChEBI" id="CHEBI:83898"/>
        <dbReference type="ChEBI" id="CHEBI:456216"/>
        <dbReference type="EC" id="6.3.2.8"/>
    </reaction>
</comment>
<keyword evidence="7" id="KW-0547">Nucleotide-binding</keyword>
<dbReference type="Proteomes" id="UP000189681">
    <property type="component" value="Unassembled WGS sequence"/>
</dbReference>